<dbReference type="InterPro" id="IPR036105">
    <property type="entry name" value="DiNase_FeMo-co_biosyn_sf"/>
</dbReference>
<sequence length="122" mass="13332">MKIVIPVDENNRETDVCISFGRTPYFWIHDTVTKEDIFLTNEAAESRGGAGIKAAQTIVDHKIDVLLTPRCGENAAEVLKAGDTKIYKIIGGTALENINAYLSGKLSELHEIHAGFHGHGEN</sequence>
<name>A0A3P7PHN7_9FIRM</name>
<evidence type="ECO:0000313" key="3">
    <source>
        <dbReference type="Proteomes" id="UP000279029"/>
    </source>
</evidence>
<evidence type="ECO:0000313" key="2">
    <source>
        <dbReference type="EMBL" id="VDN48408.1"/>
    </source>
</evidence>
<gene>
    <name evidence="2" type="ORF">PATL70BA_2511</name>
</gene>
<dbReference type="PANTHER" id="PTHR42983:SF1">
    <property type="entry name" value="IRON-MOLYBDENUM PROTEIN"/>
    <property type="match status" value="1"/>
</dbReference>
<dbReference type="Gene3D" id="3.30.420.130">
    <property type="entry name" value="Dinitrogenase iron-molybdenum cofactor biosynthesis domain"/>
    <property type="match status" value="1"/>
</dbReference>
<reference evidence="2 3" key="1">
    <citation type="submission" date="2018-09" db="EMBL/GenBank/DDBJ databases">
        <authorList>
            <person name="Postec A."/>
        </authorList>
    </citation>
    <scope>NUCLEOTIDE SEQUENCE [LARGE SCALE GENOMIC DNA]</scope>
    <source>
        <strain evidence="2">70B-A</strain>
    </source>
</reference>
<proteinExistence type="predicted"/>
<dbReference type="Pfam" id="PF02579">
    <property type="entry name" value="Nitro_FeMo-Co"/>
    <property type="match status" value="1"/>
</dbReference>
<protein>
    <submittedName>
        <fullName evidence="2">Dinitrogenase iron-molybdenum cofactor biosynthesis protein</fullName>
    </submittedName>
</protein>
<organism evidence="2 3">
    <name type="scientific">Petrocella atlantisensis</name>
    <dbReference type="NCBI Taxonomy" id="2173034"/>
    <lineage>
        <taxon>Bacteria</taxon>
        <taxon>Bacillati</taxon>
        <taxon>Bacillota</taxon>
        <taxon>Clostridia</taxon>
        <taxon>Lachnospirales</taxon>
        <taxon>Vallitaleaceae</taxon>
        <taxon>Petrocella</taxon>
    </lineage>
</organism>
<dbReference type="InterPro" id="IPR033913">
    <property type="entry name" value="MTH1175_dom"/>
</dbReference>
<dbReference type="AlphaFoldDB" id="A0A3P7PHN7"/>
<dbReference type="OrthoDB" id="9807451at2"/>
<dbReference type="EMBL" id="LR130778">
    <property type="protein sequence ID" value="VDN48408.1"/>
    <property type="molecule type" value="Genomic_DNA"/>
</dbReference>
<dbReference type="Proteomes" id="UP000279029">
    <property type="component" value="Chromosome"/>
</dbReference>
<dbReference type="InterPro" id="IPR003731">
    <property type="entry name" value="Di-Nase_FeMo-co_biosynth"/>
</dbReference>
<evidence type="ECO:0000259" key="1">
    <source>
        <dbReference type="Pfam" id="PF02579"/>
    </source>
</evidence>
<dbReference type="KEGG" id="cbar:PATL70BA_2511"/>
<dbReference type="RefSeq" id="WP_125137543.1">
    <property type="nucleotide sequence ID" value="NZ_LR130778.1"/>
</dbReference>
<dbReference type="SUPFAM" id="SSF53146">
    <property type="entry name" value="Nitrogenase accessory factor-like"/>
    <property type="match status" value="1"/>
</dbReference>
<dbReference type="CDD" id="cd00851">
    <property type="entry name" value="MTH1175"/>
    <property type="match status" value="1"/>
</dbReference>
<dbReference type="PANTHER" id="PTHR42983">
    <property type="entry name" value="DINITROGENASE IRON-MOLYBDENUM COFACTOR PROTEIN-RELATED"/>
    <property type="match status" value="1"/>
</dbReference>
<feature type="domain" description="Dinitrogenase iron-molybdenum cofactor biosynthesis" evidence="1">
    <location>
        <begin position="15"/>
        <end position="102"/>
    </location>
</feature>
<accession>A0A3P7PHN7</accession>
<keyword evidence="3" id="KW-1185">Reference proteome</keyword>